<feature type="region of interest" description="Disordered" evidence="1">
    <location>
        <begin position="244"/>
        <end position="264"/>
    </location>
</feature>
<evidence type="ECO:0000313" key="5">
    <source>
        <dbReference type="Proteomes" id="UP001165060"/>
    </source>
</evidence>
<evidence type="ECO:0000313" key="4">
    <source>
        <dbReference type="EMBL" id="GMI53229.1"/>
    </source>
</evidence>
<keyword evidence="2" id="KW-0472">Membrane</keyword>
<evidence type="ECO:0000256" key="2">
    <source>
        <dbReference type="SAM" id="Phobius"/>
    </source>
</evidence>
<feature type="region of interest" description="Disordered" evidence="1">
    <location>
        <begin position="67"/>
        <end position="219"/>
    </location>
</feature>
<feature type="transmembrane region" description="Helical" evidence="2">
    <location>
        <begin position="987"/>
        <end position="1008"/>
    </location>
</feature>
<feature type="transmembrane region" description="Helical" evidence="2">
    <location>
        <begin position="857"/>
        <end position="880"/>
    </location>
</feature>
<feature type="transmembrane region" description="Helical" evidence="2">
    <location>
        <begin position="910"/>
        <end position="930"/>
    </location>
</feature>
<feature type="compositionally biased region" description="Low complexity" evidence="1">
    <location>
        <begin position="74"/>
        <end position="94"/>
    </location>
</feature>
<dbReference type="EMBL" id="BRYB01006614">
    <property type="protein sequence ID" value="GMI53229.1"/>
    <property type="molecule type" value="Genomic_DNA"/>
</dbReference>
<organism evidence="4 5">
    <name type="scientific">Tetraparma gracilis</name>
    <dbReference type="NCBI Taxonomy" id="2962635"/>
    <lineage>
        <taxon>Eukaryota</taxon>
        <taxon>Sar</taxon>
        <taxon>Stramenopiles</taxon>
        <taxon>Ochrophyta</taxon>
        <taxon>Bolidophyceae</taxon>
        <taxon>Parmales</taxon>
        <taxon>Triparmaceae</taxon>
        <taxon>Tetraparma</taxon>
    </lineage>
</organism>
<feature type="compositionally biased region" description="Low complexity" evidence="1">
    <location>
        <begin position="246"/>
        <end position="264"/>
    </location>
</feature>
<evidence type="ECO:0000259" key="3">
    <source>
        <dbReference type="Pfam" id="PF01852"/>
    </source>
</evidence>
<feature type="region of interest" description="Disordered" evidence="1">
    <location>
        <begin position="1"/>
        <end position="25"/>
    </location>
</feature>
<dbReference type="InterPro" id="IPR002913">
    <property type="entry name" value="START_lipid-bd_dom"/>
</dbReference>
<keyword evidence="2" id="KW-1133">Transmembrane helix</keyword>
<dbReference type="Pfam" id="PF01852">
    <property type="entry name" value="START"/>
    <property type="match status" value="1"/>
</dbReference>
<gene>
    <name evidence="4" type="ORF">TeGR_g5122</name>
</gene>
<feature type="domain" description="START" evidence="3">
    <location>
        <begin position="437"/>
        <end position="511"/>
    </location>
</feature>
<feature type="transmembrane region" description="Helical" evidence="2">
    <location>
        <begin position="703"/>
        <end position="724"/>
    </location>
</feature>
<dbReference type="Proteomes" id="UP001165060">
    <property type="component" value="Unassembled WGS sequence"/>
</dbReference>
<dbReference type="SUPFAM" id="SSF55961">
    <property type="entry name" value="Bet v1-like"/>
    <property type="match status" value="1"/>
</dbReference>
<protein>
    <recommendedName>
        <fullName evidence="3">START domain-containing protein</fullName>
    </recommendedName>
</protein>
<proteinExistence type="predicted"/>
<accession>A0ABQ6NAH7</accession>
<feature type="compositionally biased region" description="Polar residues" evidence="1">
    <location>
        <begin position="189"/>
        <end position="205"/>
    </location>
</feature>
<feature type="compositionally biased region" description="Polar residues" evidence="1">
    <location>
        <begin position="137"/>
        <end position="147"/>
    </location>
</feature>
<reference evidence="4 5" key="1">
    <citation type="journal article" date="2023" name="Commun. Biol.">
        <title>Genome analysis of Parmales, the sister group of diatoms, reveals the evolutionary specialization of diatoms from phago-mixotrophs to photoautotrophs.</title>
        <authorList>
            <person name="Ban H."/>
            <person name="Sato S."/>
            <person name="Yoshikawa S."/>
            <person name="Yamada K."/>
            <person name="Nakamura Y."/>
            <person name="Ichinomiya M."/>
            <person name="Sato N."/>
            <person name="Blanc-Mathieu R."/>
            <person name="Endo H."/>
            <person name="Kuwata A."/>
            <person name="Ogata H."/>
        </authorList>
    </citation>
    <scope>NUCLEOTIDE SEQUENCE [LARGE SCALE GENOMIC DNA]</scope>
</reference>
<keyword evidence="2" id="KW-0812">Transmembrane</keyword>
<feature type="transmembrane region" description="Helical" evidence="2">
    <location>
        <begin position="951"/>
        <end position="972"/>
    </location>
</feature>
<keyword evidence="5" id="KW-1185">Reference proteome</keyword>
<dbReference type="InterPro" id="IPR023393">
    <property type="entry name" value="START-like_dom_sf"/>
</dbReference>
<comment type="caution">
    <text evidence="4">The sequence shown here is derived from an EMBL/GenBank/DDBJ whole genome shotgun (WGS) entry which is preliminary data.</text>
</comment>
<dbReference type="Gene3D" id="3.30.530.20">
    <property type="match status" value="1"/>
</dbReference>
<name>A0ABQ6NAH7_9STRA</name>
<sequence>MPGQPQSAPGDVRGRRHSLSEEAEMSGLARALANDVQFGGAGANPEPPRFGQEMYHMNEQPATAQINNPSHVFASYANPNPNPNLASAIPSSAIPGPPPPTLTRGYSRSLDHQGPSPLAQKMQGININSPPQPPLSLKQTQQHAPNSSPTPPLHPNMPSGMHDPGLAGYGYTDAFGNQISTQQAQQQQYPGSRPQSRGQSLSTSPLFAPSSPPFNNLLSTSPGVPGAMLGAAAGANYMAQRRYSHSSQGSASQTGSAASSTATTPNIFGLPGDVSGFLLPPSALDTLQDSPFKQQQQKEGAAAQFNMGSVSGVSGIGASLNPSPSPSTMFGQSGMSGTAGLAPLGMLHEDGVAEPEDVNEQSFLPFADVLGGDTGGRGGGGTETSMQESASNFARKCENSQRLEMFESDAGGAGGGGGGGLDEFRSFAAARKEQKDRDFVVECCWEKKGEDYFLATRSTSHAAQPESDNYVRMGVGRAAKLKQVGANTKLEIVTTLSLNGSIPRAISNSLTVPQCTATHLLTMQYFAEIRAPADYHTAETTELGHLVYLQLRPHRRTEEALMDAVLKALEQVHVLRVAYARYPWFDEILFHIMRNRVRPATATATPLKDFTAVDASKAARSFPNVLVGSATSAAAVDEWIMTYPGLEELDREPMMAAFTEDVNINSTFGLRLRTYSGAVLSVGDMLSDAYITVKYLPADDTKIYGYIMLGTVSVNMFIQVFFAIMQNHNLKKDRAKNMAIDVFAAITCTKSGLDAFRVCGGGEEKPGTILSPLTLMTLSRLVETCTEALPGLVVQAYALLLNRQNRSLATMGSLVLSAGSAAMTASVGLYDTDIDPSTRSKNREYVGIIPNSGRMGAFLHLLVMSTAQALGKALGTALLAITNLRWLLLYHAADIGAYFVYRLARRDMLSYMVGPPAVIRFVSPIVRVIFDKFLTDFTSSPIARLPIAMGGCYWCFNVACSQVSIFVSVYLYNEYATDNEDKIDPAATWIGAGVLFAVWLTTTLHFVFNVCVPEMRHTFWSTATAWQCACDLFLDNDGQDDRRIGIFTYQRLIWEGRIGDEVMSWTHANWDRWLREQPDWFTEQRIAAVPDEYIPARALEALGGGSRKRVNAVESMKQLMLVKAEDEERAATEVQEEL</sequence>
<evidence type="ECO:0000256" key="1">
    <source>
        <dbReference type="SAM" id="MobiDB-lite"/>
    </source>
</evidence>